<dbReference type="EMBL" id="CP015093">
    <property type="protein sequence ID" value="APZ53756.1"/>
    <property type="molecule type" value="Genomic_DNA"/>
</dbReference>
<dbReference type="STRING" id="1250539.Ga0080574_TMP3422"/>
<accession>A0A1P8UWP2</accession>
<dbReference type="KEGG" id="paby:Ga0080574_TMP3422"/>
<dbReference type="AlphaFoldDB" id="A0A1P8UWP2"/>
<keyword evidence="2" id="KW-1185">Reference proteome</keyword>
<organism evidence="1 2">
    <name type="scientific">Salipiger abyssi</name>
    <dbReference type="NCBI Taxonomy" id="1250539"/>
    <lineage>
        <taxon>Bacteria</taxon>
        <taxon>Pseudomonadati</taxon>
        <taxon>Pseudomonadota</taxon>
        <taxon>Alphaproteobacteria</taxon>
        <taxon>Rhodobacterales</taxon>
        <taxon>Roseobacteraceae</taxon>
        <taxon>Salipiger</taxon>
    </lineage>
</organism>
<evidence type="ECO:0000313" key="1">
    <source>
        <dbReference type="EMBL" id="APZ53756.1"/>
    </source>
</evidence>
<dbReference type="OrthoDB" id="8373799at2"/>
<dbReference type="Proteomes" id="UP000187059">
    <property type="component" value="Chromosome"/>
</dbReference>
<evidence type="ECO:0000313" key="2">
    <source>
        <dbReference type="Proteomes" id="UP000187059"/>
    </source>
</evidence>
<reference evidence="1 2" key="1">
    <citation type="submission" date="2016-04" db="EMBL/GenBank/DDBJ databases">
        <title>Deep-sea bacteria in the southern Pacific.</title>
        <authorList>
            <person name="Tang K."/>
        </authorList>
    </citation>
    <scope>NUCLEOTIDE SEQUENCE [LARGE SCALE GENOMIC DNA]</scope>
    <source>
        <strain evidence="1 2">JLT2014</strain>
    </source>
</reference>
<proteinExistence type="predicted"/>
<protein>
    <submittedName>
        <fullName evidence="1">Phage protein</fullName>
    </submittedName>
</protein>
<gene>
    <name evidence="1" type="ORF">Ga0080574_TMP3422</name>
</gene>
<name>A0A1P8UWP2_9RHOB</name>
<dbReference type="RefSeq" id="WP_076702645.1">
    <property type="nucleotide sequence ID" value="NZ_CP015093.1"/>
</dbReference>
<sequence length="107" mass="11338">MKIILHPQRRNEPLTLTKAGDVLTFNGEAFDFSALPAGATLPSDAISSDWITGKVERDEAGVLIVPVALPHGPTAPEATRFPAPLENVPDGTVALPIYDNPAEEPQA</sequence>